<dbReference type="GO" id="GO:0005524">
    <property type="term" value="F:ATP binding"/>
    <property type="evidence" value="ECO:0007669"/>
    <property type="project" value="UniProtKB-KW"/>
</dbReference>
<proteinExistence type="predicted"/>
<evidence type="ECO:0000256" key="3">
    <source>
        <dbReference type="ARBA" id="ARBA00022840"/>
    </source>
</evidence>
<evidence type="ECO:0000256" key="2">
    <source>
        <dbReference type="ARBA" id="ARBA00022741"/>
    </source>
</evidence>
<dbReference type="AlphaFoldDB" id="A0A5M8P4U6"/>
<dbReference type="EMBL" id="SNRX01000001">
    <property type="protein sequence ID" value="KAA6303545.1"/>
    <property type="molecule type" value="Genomic_DNA"/>
</dbReference>
<dbReference type="SUPFAM" id="SSF52540">
    <property type="entry name" value="P-loop containing nucleoside triphosphate hydrolases"/>
    <property type="match status" value="1"/>
</dbReference>
<dbReference type="InterPro" id="IPR027417">
    <property type="entry name" value="P-loop_NTPase"/>
</dbReference>
<dbReference type="PANTHER" id="PTHR42939">
    <property type="entry name" value="ABC TRANSPORTER ATP-BINDING PROTEIN ALBC-RELATED"/>
    <property type="match status" value="1"/>
</dbReference>
<organism evidence="5 6">
    <name type="scientific">Candidatus Ordinivivax streblomastigis</name>
    <dbReference type="NCBI Taxonomy" id="2540710"/>
    <lineage>
        <taxon>Bacteria</taxon>
        <taxon>Pseudomonadati</taxon>
        <taxon>Bacteroidota</taxon>
        <taxon>Bacteroidia</taxon>
        <taxon>Bacteroidales</taxon>
        <taxon>Candidatus Ordinivivax</taxon>
    </lineage>
</organism>
<dbReference type="SMART" id="SM00382">
    <property type="entry name" value="AAA"/>
    <property type="match status" value="1"/>
</dbReference>
<name>A0A5M8P4U6_9BACT</name>
<dbReference type="Proteomes" id="UP000324575">
    <property type="component" value="Unassembled WGS sequence"/>
</dbReference>
<accession>A0A5M8P4U6</accession>
<keyword evidence="3 5" id="KW-0067">ATP-binding</keyword>
<evidence type="ECO:0000313" key="5">
    <source>
        <dbReference type="EMBL" id="KAA6303545.1"/>
    </source>
</evidence>
<dbReference type="Gene3D" id="3.40.50.300">
    <property type="entry name" value="P-loop containing nucleotide triphosphate hydrolases"/>
    <property type="match status" value="1"/>
</dbReference>
<dbReference type="GO" id="GO:0016887">
    <property type="term" value="F:ATP hydrolysis activity"/>
    <property type="evidence" value="ECO:0007669"/>
    <property type="project" value="InterPro"/>
</dbReference>
<evidence type="ECO:0000313" key="6">
    <source>
        <dbReference type="Proteomes" id="UP000324575"/>
    </source>
</evidence>
<dbReference type="InterPro" id="IPR003439">
    <property type="entry name" value="ABC_transporter-like_ATP-bd"/>
</dbReference>
<feature type="domain" description="ABC transporter" evidence="4">
    <location>
        <begin position="3"/>
        <end position="234"/>
    </location>
</feature>
<keyword evidence="2" id="KW-0547">Nucleotide-binding</keyword>
<protein>
    <submittedName>
        <fullName evidence="5">SkfA peptide export ATP-binding protein SkfE</fullName>
    </submittedName>
</protein>
<dbReference type="PANTHER" id="PTHR42939:SF1">
    <property type="entry name" value="ABC TRANSPORTER ATP-BINDING PROTEIN ALBC-RELATED"/>
    <property type="match status" value="1"/>
</dbReference>
<reference evidence="5 6" key="1">
    <citation type="submission" date="2019-03" db="EMBL/GenBank/DDBJ databases">
        <title>Single cell metagenomics reveals metabolic interactions within the superorganism composed of flagellate Streblomastix strix and complex community of Bacteroidetes bacteria on its surface.</title>
        <authorList>
            <person name="Treitli S.C."/>
            <person name="Kolisko M."/>
            <person name="Husnik F."/>
            <person name="Keeling P."/>
            <person name="Hampl V."/>
        </authorList>
    </citation>
    <scope>NUCLEOTIDE SEQUENCE [LARGE SCALE GENOMIC DNA]</scope>
    <source>
        <strain evidence="5">St1</strain>
    </source>
</reference>
<evidence type="ECO:0000259" key="4">
    <source>
        <dbReference type="PROSITE" id="PS50893"/>
    </source>
</evidence>
<gene>
    <name evidence="5" type="ORF">EZS26_000096</name>
</gene>
<sequence>MELEIKNLTKIYNKQTVLTIEELSINIGELIGLIGNNGAGKTTLLRLLIDLIKADSGTVYSRNKKVNKTEDWKFYTSAYIDTGFLIEFFTPEEYFQFIASNYKIDNDEVKNTLNQFEDFMHGEILGKQKYIRDFSTGNQQKIGIIGAIISKPEILLLDEPFNFLDPSSQYFISNYLNELNKQYHTTIISSSHNLECIFNISSRILLLDKGHIIKDISPVNNDSRDTLANFFKLNG</sequence>
<dbReference type="InterPro" id="IPR003593">
    <property type="entry name" value="AAA+_ATPase"/>
</dbReference>
<comment type="caution">
    <text evidence="5">The sequence shown here is derived from an EMBL/GenBank/DDBJ whole genome shotgun (WGS) entry which is preliminary data.</text>
</comment>
<dbReference type="Pfam" id="PF00005">
    <property type="entry name" value="ABC_tran"/>
    <property type="match status" value="1"/>
</dbReference>
<dbReference type="CDD" id="cd03230">
    <property type="entry name" value="ABC_DR_subfamily_A"/>
    <property type="match status" value="1"/>
</dbReference>
<dbReference type="PROSITE" id="PS50893">
    <property type="entry name" value="ABC_TRANSPORTER_2"/>
    <property type="match status" value="1"/>
</dbReference>
<keyword evidence="1" id="KW-0813">Transport</keyword>
<evidence type="ECO:0000256" key="1">
    <source>
        <dbReference type="ARBA" id="ARBA00022448"/>
    </source>
</evidence>
<dbReference type="InterPro" id="IPR051782">
    <property type="entry name" value="ABC_Transporter_VariousFunc"/>
</dbReference>